<dbReference type="GO" id="GO:0005737">
    <property type="term" value="C:cytoplasm"/>
    <property type="evidence" value="ECO:0007669"/>
    <property type="project" value="UniProtKB-SubCell"/>
</dbReference>
<feature type="domain" description="Thiazole synthase ThiG" evidence="9">
    <location>
        <begin position="22"/>
        <end position="268"/>
    </location>
</feature>
<keyword evidence="6 8" id="KW-0704">Schiff base</keyword>
<dbReference type="InterPro" id="IPR033983">
    <property type="entry name" value="Thiazole_synthase_ThiG"/>
</dbReference>
<feature type="binding site" evidence="8">
    <location>
        <begin position="224"/>
        <end position="225"/>
    </location>
    <ligand>
        <name>1-deoxy-D-xylulose 5-phosphate</name>
        <dbReference type="ChEBI" id="CHEBI:57792"/>
    </ligand>
</feature>
<comment type="similarity">
    <text evidence="8">Belongs to the ThiG family.</text>
</comment>
<feature type="binding site" evidence="8">
    <location>
        <position position="176"/>
    </location>
    <ligand>
        <name>1-deoxy-D-xylulose 5-phosphate</name>
        <dbReference type="ChEBI" id="CHEBI:57792"/>
    </ligand>
</feature>
<sequence length="288" mass="30273">MLDVQSNQLNTSFDISDDLFNIGGEQLKSRLFIGTGKYGQDALISEVAKASEAEVITVAMRRVDISSAPDKRHNILDFIPKTMRLLPNTSGAKNADEAVRIARLAKASGCGNWIKIEVISDSRYLLPDGYETAKATEILSKEGFVVLPYMNPDLYVARSLVDAGAAAVMPLGAPIGSNRGLQTKEMIRILIDEIKLPIIVDAGIGRPSQAAEAMEMGAAACLVNTAIAGAADPVTMGRAFGLAVKSGRLAYLSGLGQVLNKGASASSPIENISTVSGDSEAGLTSFLG</sequence>
<evidence type="ECO:0000256" key="3">
    <source>
        <dbReference type="ARBA" id="ARBA00011960"/>
    </source>
</evidence>
<proteinExistence type="inferred from homology"/>
<evidence type="ECO:0000256" key="8">
    <source>
        <dbReference type="HAMAP-Rule" id="MF_00443"/>
    </source>
</evidence>
<dbReference type="InterPro" id="IPR008867">
    <property type="entry name" value="ThiG"/>
</dbReference>
<comment type="pathway">
    <text evidence="2 8">Cofactor biosynthesis; thiamine diphosphate biosynthesis.</text>
</comment>
<reference evidence="10 11" key="1">
    <citation type="submission" date="2016-12" db="EMBL/GenBank/DDBJ databases">
        <authorList>
            <person name="Song W.-J."/>
            <person name="Kurnit D.M."/>
        </authorList>
    </citation>
    <scope>NUCLEOTIDE SEQUENCE [LARGE SCALE GENOMIC DNA]</scope>
    <source>
        <strain evidence="10 11">DSM 11393</strain>
    </source>
</reference>
<evidence type="ECO:0000256" key="5">
    <source>
        <dbReference type="ARBA" id="ARBA00022977"/>
    </source>
</evidence>
<dbReference type="AlphaFoldDB" id="A0A1M7RQN9"/>
<comment type="subunit">
    <text evidence="8">Homotetramer. Forms heterodimers with either ThiH or ThiS.</text>
</comment>
<dbReference type="EC" id="2.8.1.10" evidence="3 8"/>
<keyword evidence="4 8" id="KW-0808">Transferase</keyword>
<dbReference type="GO" id="GO:0009229">
    <property type="term" value="P:thiamine diphosphate biosynthetic process"/>
    <property type="evidence" value="ECO:0007669"/>
    <property type="project" value="UniProtKB-UniRule"/>
</dbReference>
<comment type="subcellular location">
    <subcellularLocation>
        <location evidence="8">Cytoplasm</location>
    </subcellularLocation>
</comment>
<comment type="catalytic activity">
    <reaction evidence="7 8">
        <text>[ThiS sulfur-carrier protein]-C-terminal-Gly-aminoethanethioate + 2-iminoacetate + 1-deoxy-D-xylulose 5-phosphate = [ThiS sulfur-carrier protein]-C-terminal Gly-Gly + 2-[(2R,5Z)-2-carboxy-4-methylthiazol-5(2H)-ylidene]ethyl phosphate + 2 H2O + H(+)</text>
        <dbReference type="Rhea" id="RHEA:26297"/>
        <dbReference type="Rhea" id="RHEA-COMP:12909"/>
        <dbReference type="Rhea" id="RHEA-COMP:19908"/>
        <dbReference type="ChEBI" id="CHEBI:15377"/>
        <dbReference type="ChEBI" id="CHEBI:15378"/>
        <dbReference type="ChEBI" id="CHEBI:57792"/>
        <dbReference type="ChEBI" id="CHEBI:62899"/>
        <dbReference type="ChEBI" id="CHEBI:77846"/>
        <dbReference type="ChEBI" id="CHEBI:90778"/>
        <dbReference type="ChEBI" id="CHEBI:232372"/>
        <dbReference type="EC" id="2.8.1.10"/>
    </reaction>
</comment>
<dbReference type="GO" id="GO:1990107">
    <property type="term" value="F:thiazole synthase activity"/>
    <property type="evidence" value="ECO:0007669"/>
    <property type="project" value="UniProtKB-EC"/>
</dbReference>
<dbReference type="UniPathway" id="UPA00060"/>
<dbReference type="PANTHER" id="PTHR34266:SF2">
    <property type="entry name" value="THIAZOLE SYNTHASE"/>
    <property type="match status" value="1"/>
</dbReference>
<evidence type="ECO:0000256" key="2">
    <source>
        <dbReference type="ARBA" id="ARBA00004948"/>
    </source>
</evidence>
<evidence type="ECO:0000259" key="9">
    <source>
        <dbReference type="Pfam" id="PF05690"/>
    </source>
</evidence>
<dbReference type="InterPro" id="IPR013785">
    <property type="entry name" value="Aldolase_TIM"/>
</dbReference>
<dbReference type="CDD" id="cd04728">
    <property type="entry name" value="ThiG"/>
    <property type="match status" value="1"/>
</dbReference>
<evidence type="ECO:0000313" key="10">
    <source>
        <dbReference type="EMBL" id="SHN48677.1"/>
    </source>
</evidence>
<dbReference type="STRING" id="1121455.SAMN02745728_00028"/>
<dbReference type="RefSeq" id="WP_084650518.1">
    <property type="nucleotide sequence ID" value="NZ_FRDI01000002.1"/>
</dbReference>
<evidence type="ECO:0000256" key="6">
    <source>
        <dbReference type="ARBA" id="ARBA00023270"/>
    </source>
</evidence>
<evidence type="ECO:0000256" key="4">
    <source>
        <dbReference type="ARBA" id="ARBA00022679"/>
    </source>
</evidence>
<feature type="binding site" evidence="8">
    <location>
        <begin position="202"/>
        <end position="203"/>
    </location>
    <ligand>
        <name>1-deoxy-D-xylulose 5-phosphate</name>
        <dbReference type="ChEBI" id="CHEBI:57792"/>
    </ligand>
</feature>
<dbReference type="OrthoDB" id="9805935at2"/>
<accession>A0A1M7RQN9</accession>
<dbReference type="Pfam" id="PF05690">
    <property type="entry name" value="ThiG"/>
    <property type="match status" value="1"/>
</dbReference>
<dbReference type="SUPFAM" id="SSF110399">
    <property type="entry name" value="ThiG-like"/>
    <property type="match status" value="1"/>
</dbReference>
<dbReference type="HAMAP" id="MF_00443">
    <property type="entry name" value="ThiG"/>
    <property type="match status" value="1"/>
</dbReference>
<evidence type="ECO:0000313" key="11">
    <source>
        <dbReference type="Proteomes" id="UP000186469"/>
    </source>
</evidence>
<keyword evidence="8" id="KW-0963">Cytoplasm</keyword>
<dbReference type="Proteomes" id="UP000186469">
    <property type="component" value="Unassembled WGS sequence"/>
</dbReference>
<protein>
    <recommendedName>
        <fullName evidence="3 8">Thiazole synthase</fullName>
        <ecNumber evidence="3 8">2.8.1.10</ecNumber>
    </recommendedName>
</protein>
<comment type="function">
    <text evidence="1 8">Catalyzes the rearrangement of 1-deoxy-D-xylulose 5-phosphate (DXP) to produce the thiazole phosphate moiety of thiamine. Sulfur is provided by the thiocarboxylate moiety of the carrier protein ThiS. In vitro, sulfur can be provided by H(2)S.</text>
</comment>
<gene>
    <name evidence="8" type="primary">thiG</name>
    <name evidence="10" type="ORF">SAMN02745728_00028</name>
</gene>
<dbReference type="PANTHER" id="PTHR34266">
    <property type="entry name" value="THIAZOLE SYNTHASE"/>
    <property type="match status" value="1"/>
</dbReference>
<evidence type="ECO:0000256" key="1">
    <source>
        <dbReference type="ARBA" id="ARBA00002834"/>
    </source>
</evidence>
<dbReference type="Gene3D" id="3.20.20.70">
    <property type="entry name" value="Aldolase class I"/>
    <property type="match status" value="1"/>
</dbReference>
<keyword evidence="5 8" id="KW-0784">Thiamine biosynthesis</keyword>
<name>A0A1M7RQN9_9BACT</name>
<evidence type="ECO:0000256" key="7">
    <source>
        <dbReference type="ARBA" id="ARBA00049897"/>
    </source>
</evidence>
<organism evidence="10 11">
    <name type="scientific">Desulfovibrio litoralis DSM 11393</name>
    <dbReference type="NCBI Taxonomy" id="1121455"/>
    <lineage>
        <taxon>Bacteria</taxon>
        <taxon>Pseudomonadati</taxon>
        <taxon>Thermodesulfobacteriota</taxon>
        <taxon>Desulfovibrionia</taxon>
        <taxon>Desulfovibrionales</taxon>
        <taxon>Desulfovibrionaceae</taxon>
        <taxon>Desulfovibrio</taxon>
    </lineage>
</organism>
<dbReference type="EMBL" id="FRDI01000002">
    <property type="protein sequence ID" value="SHN48677.1"/>
    <property type="molecule type" value="Genomic_DNA"/>
</dbReference>
<keyword evidence="11" id="KW-1185">Reference proteome</keyword>
<feature type="active site" description="Schiff-base intermediate with DXP" evidence="8">
    <location>
        <position position="115"/>
    </location>
</feature>